<evidence type="ECO:0000313" key="3">
    <source>
        <dbReference type="Proteomes" id="UP000886611"/>
    </source>
</evidence>
<dbReference type="PROSITE" id="PS51717">
    <property type="entry name" value="G_VLIG"/>
    <property type="match status" value="1"/>
</dbReference>
<evidence type="ECO:0000313" key="2">
    <source>
        <dbReference type="EMBL" id="KAG2458148.1"/>
    </source>
</evidence>
<accession>A0A8X7WWY5</accession>
<comment type="caution">
    <text evidence="2">The sequence shown here is derived from an EMBL/GenBank/DDBJ whole genome shotgun (WGS) entry which is preliminary data.</text>
</comment>
<reference evidence="2 3" key="1">
    <citation type="journal article" date="2021" name="Cell">
        <title>Tracing the genetic footprints of vertebrate landing in non-teleost ray-finned fishes.</title>
        <authorList>
            <person name="Bi X."/>
            <person name="Wang K."/>
            <person name="Yang L."/>
            <person name="Pan H."/>
            <person name="Jiang H."/>
            <person name="Wei Q."/>
            <person name="Fang M."/>
            <person name="Yu H."/>
            <person name="Zhu C."/>
            <person name="Cai Y."/>
            <person name="He Y."/>
            <person name="Gan X."/>
            <person name="Zeng H."/>
            <person name="Yu D."/>
            <person name="Zhu Y."/>
            <person name="Jiang H."/>
            <person name="Qiu Q."/>
            <person name="Yang H."/>
            <person name="Zhang Y.E."/>
            <person name="Wang W."/>
            <person name="Zhu M."/>
            <person name="He S."/>
            <person name="Zhang G."/>
        </authorList>
    </citation>
    <scope>NUCLEOTIDE SEQUENCE [LARGE SCALE GENOMIC DNA]</scope>
    <source>
        <strain evidence="2">Bchr_013</strain>
    </source>
</reference>
<dbReference type="Pfam" id="PF25683">
    <property type="entry name" value="URGCP_GTPase"/>
    <property type="match status" value="1"/>
</dbReference>
<dbReference type="InterPro" id="IPR052986">
    <property type="entry name" value="VLIG_GTPase"/>
</dbReference>
<dbReference type="Proteomes" id="UP000886611">
    <property type="component" value="Unassembled WGS sequence"/>
</dbReference>
<dbReference type="EMBL" id="JAATIS010007298">
    <property type="protein sequence ID" value="KAG2458148.1"/>
    <property type="molecule type" value="Genomic_DNA"/>
</dbReference>
<dbReference type="InterPro" id="IPR030383">
    <property type="entry name" value="G_VLIG_dom"/>
</dbReference>
<dbReference type="GO" id="GO:0005525">
    <property type="term" value="F:GTP binding"/>
    <property type="evidence" value="ECO:0007669"/>
    <property type="project" value="InterPro"/>
</dbReference>
<dbReference type="AlphaFoldDB" id="A0A8X7WWY5"/>
<protein>
    <submittedName>
        <fullName evidence="2">GVIN1 GTPase</fullName>
    </submittedName>
</protein>
<name>A0A8X7WWY5_POLSE</name>
<proteinExistence type="predicted"/>
<keyword evidence="3" id="KW-1185">Reference proteome</keyword>
<feature type="non-terminal residue" evidence="2">
    <location>
        <position position="1"/>
    </location>
</feature>
<dbReference type="PANTHER" id="PTHR14819:SF9">
    <property type="entry name" value="UP-REGULATOR OF CELL PROLIFERATION-LIKE"/>
    <property type="match status" value="1"/>
</dbReference>
<feature type="domain" description="VLIG-type G" evidence="1">
    <location>
        <begin position="1"/>
        <end position="85"/>
    </location>
</feature>
<feature type="non-terminal residue" evidence="2">
    <location>
        <position position="807"/>
    </location>
</feature>
<organism evidence="2 3">
    <name type="scientific">Polypterus senegalus</name>
    <name type="common">Senegal bichir</name>
    <dbReference type="NCBI Taxonomy" id="55291"/>
    <lineage>
        <taxon>Eukaryota</taxon>
        <taxon>Metazoa</taxon>
        <taxon>Chordata</taxon>
        <taxon>Craniata</taxon>
        <taxon>Vertebrata</taxon>
        <taxon>Euteleostomi</taxon>
        <taxon>Actinopterygii</taxon>
        <taxon>Polypteriformes</taxon>
        <taxon>Polypteridae</taxon>
        <taxon>Polypterus</taxon>
    </lineage>
</organism>
<gene>
    <name evidence="2" type="primary">Gvin1_0</name>
    <name evidence="2" type="ORF">GTO96_0018471</name>
</gene>
<dbReference type="InterPro" id="IPR058641">
    <property type="entry name" value="GVIN1_dom"/>
</dbReference>
<evidence type="ECO:0000259" key="1">
    <source>
        <dbReference type="PROSITE" id="PS51717"/>
    </source>
</evidence>
<sequence length="807" mass="94286">MIKVAARMEKKDGQVKFTDVIEYDAEKNNWYIPGLWHGTPPMAPVSTGYSETVFEFKKSLIDAFKGANHRHGDITEFIKWMESLWKAVKHENFIFSFRNCLVADAYNNLSVEFNQWEWSFRKHMLIWTQQAENKIQNFGNMDSHLIENIDDFVISLKCEGAKELKNQEKEFLKHLDDYYKSKEKHVQLVEKYKESFVSSIKSITFEIESEVNRKFEMAVTIQKGKNKLASIHMDHANIIEKRVLELLEKCRKNNLVLSDENLNDEFEIMWEETVRGLNFKGLMKKDISVKVFGQLRINLERHGSAVNEKLNAADLKEPAGKFMVCKEHLDGWLRQAWHTYIKKTDKPQNMADRVISDCIELIDEKALSDSDYHDTYTTELLHIIDEKVKDTGTSNTFEVDLKLHICRIATKQFQKIHDDFIAKNDPQKHLEGLKPNYFSDFIDLYQEKNQCQKKASEFITLCLEPAIRDYIKKNLGVKIIDEILVCGSSVKISSRTQFQFTLLEELLNKNEFKEYIRYVRYYEDYVKEWILDLIQKHFSVNKSIVDLEKSSLSEIIAKIKEAFSKAKTKTILSNSSKGTTDFIHEICKHLKADLVINIDNLRTVLTLNDAKMEEFAKNIEWSLDDLEKSLQNEYSDQQECDESKDIKKKIRNLPVKPHDEIFRRVFGCGKQCPFCKVPCEAGGKDHEEHFATVHRPRGIGGHSYISNENLVEDICTTGVASETHSFKNKDTNHEWHPYKEYRKYYPDWNIPQDTSIEASAYWQFVMLTHNEQFAQEYSAKPAVIPEQWCTVTQSQAMDSLKVLFNIK</sequence>
<dbReference type="PANTHER" id="PTHR14819">
    <property type="entry name" value="GTP-BINDING"/>
    <property type="match status" value="1"/>
</dbReference>
<dbReference type="Pfam" id="PF25974">
    <property type="entry name" value="URGCP_9th"/>
    <property type="match status" value="1"/>
</dbReference>